<dbReference type="Pfam" id="PF00015">
    <property type="entry name" value="MCPsignal"/>
    <property type="match status" value="1"/>
</dbReference>
<organism evidence="6 7">
    <name type="scientific">Krasilnikovia cinnamomea</name>
    <dbReference type="NCBI Taxonomy" id="349313"/>
    <lineage>
        <taxon>Bacteria</taxon>
        <taxon>Bacillati</taxon>
        <taxon>Actinomycetota</taxon>
        <taxon>Actinomycetes</taxon>
        <taxon>Micromonosporales</taxon>
        <taxon>Micromonosporaceae</taxon>
        <taxon>Krasilnikovia</taxon>
    </lineage>
</organism>
<sequence length="326" mass="33698">MGAHEQGQPVKHRAKGTAVRHRAEAPAVTPADAGTALRFIAEVCRRAQAGDLEARLPPLGDSEAAVAARSAINGLLDVTDAYVRESGASLAAAAEGRFHRRFLTRGLGGAFRSGAELIARSTDAMSDSAEHLVEARQSRVSLADELESAVLTVSEQVATAATEMGASAKGLADFARDAVADAERGLETVGSLRTSSEQIRHAVDLINQVASQTRLLALNATIEAARAGEAGRGFSVVAGEVKTLANETSSSSEEIMTQVSTVQQAAADAIAVLEAVTANIREMSGLVDGIATAVDGGRDAGTTGLSQLAEVLRSEVNRFVTTARQG</sequence>
<dbReference type="PANTHER" id="PTHR32089">
    <property type="entry name" value="METHYL-ACCEPTING CHEMOTAXIS PROTEIN MCPB"/>
    <property type="match status" value="1"/>
</dbReference>
<evidence type="ECO:0000259" key="5">
    <source>
        <dbReference type="PROSITE" id="PS50111"/>
    </source>
</evidence>
<comment type="similarity">
    <text evidence="2">Belongs to the methyl-accepting chemotaxis (MCP) protein family.</text>
</comment>
<dbReference type="PANTHER" id="PTHR32089:SF112">
    <property type="entry name" value="LYSOZYME-LIKE PROTEIN-RELATED"/>
    <property type="match status" value="1"/>
</dbReference>
<comment type="caution">
    <text evidence="6">The sequence shown here is derived from an EMBL/GenBank/DDBJ whole genome shotgun (WGS) entry which is preliminary data.</text>
</comment>
<protein>
    <submittedName>
        <fullName evidence="6">Methyl-accepting chemotaxis protein (MCP) signaling protein</fullName>
    </submittedName>
</protein>
<evidence type="ECO:0000256" key="4">
    <source>
        <dbReference type="SAM" id="MobiDB-lite"/>
    </source>
</evidence>
<feature type="domain" description="Methyl-accepting transducer" evidence="5">
    <location>
        <begin position="107"/>
        <end position="295"/>
    </location>
</feature>
<dbReference type="GO" id="GO:0007165">
    <property type="term" value="P:signal transduction"/>
    <property type="evidence" value="ECO:0007669"/>
    <property type="project" value="UniProtKB-KW"/>
</dbReference>
<reference evidence="6 7" key="1">
    <citation type="submission" date="2019-02" db="EMBL/GenBank/DDBJ databases">
        <title>Sequencing the genomes of 1000 actinobacteria strains.</title>
        <authorList>
            <person name="Klenk H.-P."/>
        </authorList>
    </citation>
    <scope>NUCLEOTIDE SEQUENCE [LARGE SCALE GENOMIC DNA]</scope>
    <source>
        <strain evidence="6 7">DSM 45162</strain>
    </source>
</reference>
<dbReference type="Proteomes" id="UP000292564">
    <property type="component" value="Unassembled WGS sequence"/>
</dbReference>
<keyword evidence="1 3" id="KW-0807">Transducer</keyword>
<feature type="compositionally biased region" description="Basic residues" evidence="4">
    <location>
        <begin position="10"/>
        <end position="20"/>
    </location>
</feature>
<keyword evidence="7" id="KW-1185">Reference proteome</keyword>
<evidence type="ECO:0000313" key="7">
    <source>
        <dbReference type="Proteomes" id="UP000292564"/>
    </source>
</evidence>
<dbReference type="SUPFAM" id="SSF58104">
    <property type="entry name" value="Methyl-accepting chemotaxis protein (MCP) signaling domain"/>
    <property type="match status" value="1"/>
</dbReference>
<dbReference type="PROSITE" id="PS50111">
    <property type="entry name" value="CHEMOTAXIS_TRANSDUC_2"/>
    <property type="match status" value="1"/>
</dbReference>
<evidence type="ECO:0000256" key="3">
    <source>
        <dbReference type="PROSITE-ProRule" id="PRU00284"/>
    </source>
</evidence>
<feature type="region of interest" description="Disordered" evidence="4">
    <location>
        <begin position="1"/>
        <end position="27"/>
    </location>
</feature>
<dbReference type="PRINTS" id="PR00260">
    <property type="entry name" value="CHEMTRNSDUCR"/>
</dbReference>
<name>A0A4V2G6T0_9ACTN</name>
<dbReference type="GO" id="GO:0004888">
    <property type="term" value="F:transmembrane signaling receptor activity"/>
    <property type="evidence" value="ECO:0007669"/>
    <property type="project" value="InterPro"/>
</dbReference>
<gene>
    <name evidence="6" type="ORF">EV385_1633</name>
</gene>
<dbReference type="Gene3D" id="1.10.287.950">
    <property type="entry name" value="Methyl-accepting chemotaxis protein"/>
    <property type="match status" value="1"/>
</dbReference>
<dbReference type="AlphaFoldDB" id="A0A4V2G6T0"/>
<dbReference type="GO" id="GO:0006935">
    <property type="term" value="P:chemotaxis"/>
    <property type="evidence" value="ECO:0007669"/>
    <property type="project" value="InterPro"/>
</dbReference>
<dbReference type="InterPro" id="IPR004090">
    <property type="entry name" value="Chemotax_Me-accpt_rcpt"/>
</dbReference>
<dbReference type="InterPro" id="IPR004089">
    <property type="entry name" value="MCPsignal_dom"/>
</dbReference>
<evidence type="ECO:0000313" key="6">
    <source>
        <dbReference type="EMBL" id="RZU49876.1"/>
    </source>
</evidence>
<dbReference type="EMBL" id="SHKY01000001">
    <property type="protein sequence ID" value="RZU49876.1"/>
    <property type="molecule type" value="Genomic_DNA"/>
</dbReference>
<evidence type="ECO:0000256" key="2">
    <source>
        <dbReference type="ARBA" id="ARBA00029447"/>
    </source>
</evidence>
<dbReference type="SMART" id="SM00283">
    <property type="entry name" value="MA"/>
    <property type="match status" value="1"/>
</dbReference>
<evidence type="ECO:0000256" key="1">
    <source>
        <dbReference type="ARBA" id="ARBA00023224"/>
    </source>
</evidence>
<proteinExistence type="inferred from homology"/>
<accession>A0A4V2G6T0</accession>
<dbReference type="GO" id="GO:0016020">
    <property type="term" value="C:membrane"/>
    <property type="evidence" value="ECO:0007669"/>
    <property type="project" value="InterPro"/>
</dbReference>